<evidence type="ECO:0000313" key="1">
    <source>
        <dbReference type="EMBL" id="SMF78931.1"/>
    </source>
</evidence>
<gene>
    <name evidence="1" type="ORF">SAMN05661091_1638</name>
</gene>
<dbReference type="Proteomes" id="UP000192940">
    <property type="component" value="Chromosome I"/>
</dbReference>
<name>A0A1X7H3E1_9BACL</name>
<dbReference type="RefSeq" id="WP_208918542.1">
    <property type="nucleotide sequence ID" value="NZ_LT840184.1"/>
</dbReference>
<sequence>MNRLGKSFIDNEGLLLREFGFKPDKGTVELDSAKFMTFYHYTHEDKLDQIFSPHSGLLARRPVTCPNVPERFKDCFLTEGFLERLPNWVTNCPYFNDLGYELMRKYIGNTLLEIKLPVGDFNIYIADYAHVLECKSADIRGKTELNLEYDCSSGIEVTQAYVNSYIPEKEYNGGHVAPTVQVLRKGEGIVVPSKYISVSKVQPLK</sequence>
<organism evidence="1 2">
    <name type="scientific">Paenibacillus uliginis N3/975</name>
    <dbReference type="NCBI Taxonomy" id="1313296"/>
    <lineage>
        <taxon>Bacteria</taxon>
        <taxon>Bacillati</taxon>
        <taxon>Bacillota</taxon>
        <taxon>Bacilli</taxon>
        <taxon>Bacillales</taxon>
        <taxon>Paenibacillaceae</taxon>
        <taxon>Paenibacillus</taxon>
    </lineage>
</organism>
<proteinExistence type="predicted"/>
<keyword evidence="2" id="KW-1185">Reference proteome</keyword>
<dbReference type="AlphaFoldDB" id="A0A1X7H3E1"/>
<evidence type="ECO:0000313" key="2">
    <source>
        <dbReference type="Proteomes" id="UP000192940"/>
    </source>
</evidence>
<dbReference type="EMBL" id="LT840184">
    <property type="protein sequence ID" value="SMF78931.1"/>
    <property type="molecule type" value="Genomic_DNA"/>
</dbReference>
<accession>A0A1X7H3E1</accession>
<protein>
    <submittedName>
        <fullName evidence="1">Uncharacterized protein</fullName>
    </submittedName>
</protein>
<reference evidence="1 2" key="1">
    <citation type="submission" date="2017-04" db="EMBL/GenBank/DDBJ databases">
        <authorList>
            <person name="Afonso C.L."/>
            <person name="Miller P.J."/>
            <person name="Scott M.A."/>
            <person name="Spackman E."/>
            <person name="Goraichik I."/>
            <person name="Dimitrov K.M."/>
            <person name="Suarez D.L."/>
            <person name="Swayne D.E."/>
        </authorList>
    </citation>
    <scope>NUCLEOTIDE SEQUENCE [LARGE SCALE GENOMIC DNA]</scope>
    <source>
        <strain evidence="1 2">N3/975</strain>
    </source>
</reference>